<sequence length="102" mass="11301">MTKINESGRGDKDDLHHPEADVRNGEGRVIADVLTTRLLGVAREAGLLVAPHLLSSSPQHQDAEDEQHCQPDFAHYSGVLLISHTVLQLSPQLYWQNQEKGL</sequence>
<name>A0A3Q4HGC9_NEOBR</name>
<dbReference type="GeneTree" id="ENSGT01150000287066"/>
<reference evidence="2" key="1">
    <citation type="submission" date="2025-08" db="UniProtKB">
        <authorList>
            <consortium name="Ensembl"/>
        </authorList>
    </citation>
    <scope>IDENTIFICATION</scope>
</reference>
<reference evidence="2" key="2">
    <citation type="submission" date="2025-09" db="UniProtKB">
        <authorList>
            <consortium name="Ensembl"/>
        </authorList>
    </citation>
    <scope>IDENTIFICATION</scope>
</reference>
<keyword evidence="3" id="KW-1185">Reference proteome</keyword>
<dbReference type="AlphaFoldDB" id="A0A3Q4HGC9"/>
<organism evidence="2 3">
    <name type="scientific">Neolamprologus brichardi</name>
    <name type="common">Fairy cichlid</name>
    <name type="synonym">Lamprologus brichardi</name>
    <dbReference type="NCBI Taxonomy" id="32507"/>
    <lineage>
        <taxon>Eukaryota</taxon>
        <taxon>Metazoa</taxon>
        <taxon>Chordata</taxon>
        <taxon>Craniata</taxon>
        <taxon>Vertebrata</taxon>
        <taxon>Euteleostomi</taxon>
        <taxon>Actinopterygii</taxon>
        <taxon>Neopterygii</taxon>
        <taxon>Teleostei</taxon>
        <taxon>Neoteleostei</taxon>
        <taxon>Acanthomorphata</taxon>
        <taxon>Ovalentaria</taxon>
        <taxon>Cichlomorphae</taxon>
        <taxon>Cichliformes</taxon>
        <taxon>Cichlidae</taxon>
        <taxon>African cichlids</taxon>
        <taxon>Pseudocrenilabrinae</taxon>
        <taxon>Lamprologini</taxon>
        <taxon>Neolamprologus</taxon>
    </lineage>
</organism>
<evidence type="ECO:0000313" key="3">
    <source>
        <dbReference type="Proteomes" id="UP000261580"/>
    </source>
</evidence>
<dbReference type="Proteomes" id="UP000261580">
    <property type="component" value="Unassembled WGS sequence"/>
</dbReference>
<dbReference type="OMA" id="EQHCQPD"/>
<accession>A0A3Q4HGC9</accession>
<evidence type="ECO:0000313" key="2">
    <source>
        <dbReference type="Ensembl" id="ENSNBRP00000019488.1"/>
    </source>
</evidence>
<dbReference type="STRING" id="32507.ENSNBRP00000019488"/>
<evidence type="ECO:0000256" key="1">
    <source>
        <dbReference type="SAM" id="MobiDB-lite"/>
    </source>
</evidence>
<proteinExistence type="predicted"/>
<feature type="region of interest" description="Disordered" evidence="1">
    <location>
        <begin position="1"/>
        <end position="26"/>
    </location>
</feature>
<dbReference type="Ensembl" id="ENSNBRT00000020001.1">
    <property type="protein sequence ID" value="ENSNBRP00000019488.1"/>
    <property type="gene ID" value="ENSNBRG00000015014.1"/>
</dbReference>
<protein>
    <submittedName>
        <fullName evidence="2">Uncharacterized protein</fullName>
    </submittedName>
</protein>